<sequence length="164" mass="17537">MQRLVSRKFLFSLKCCAIRHELWRAKVPHSCFLLRILRKSSNSSTLKSYSVPSNNQSVPKLPSVQDRLPCSCSATNSSHSIAIEARAARDRIPAACTALVARLTPRAWPATIKSGATRDGIATVLALSAARRADAVRPAAEESGAARVAVAAVLSLPDAALLHV</sequence>
<organism evidence="1 2">
    <name type="scientific">Metarhizium humberi</name>
    <dbReference type="NCBI Taxonomy" id="2596975"/>
    <lineage>
        <taxon>Eukaryota</taxon>
        <taxon>Fungi</taxon>
        <taxon>Dikarya</taxon>
        <taxon>Ascomycota</taxon>
        <taxon>Pezizomycotina</taxon>
        <taxon>Sordariomycetes</taxon>
        <taxon>Hypocreomycetidae</taxon>
        <taxon>Hypocreales</taxon>
        <taxon>Clavicipitaceae</taxon>
        <taxon>Metarhizium</taxon>
    </lineage>
</organism>
<proteinExistence type="predicted"/>
<reference evidence="1 2" key="1">
    <citation type="submission" date="2020-07" db="EMBL/GenBank/DDBJ databases">
        <title>Metarhizium humberi genome.</title>
        <authorList>
            <person name="Lysoe E."/>
        </authorList>
    </citation>
    <scope>NUCLEOTIDE SEQUENCE [LARGE SCALE GENOMIC DNA]</scope>
    <source>
        <strain evidence="1 2">ESALQ1638</strain>
    </source>
</reference>
<keyword evidence="2" id="KW-1185">Reference proteome</keyword>
<name>A0A9P8S8A0_9HYPO</name>
<gene>
    <name evidence="1" type="ORF">MHUMG1_04560</name>
</gene>
<dbReference type="AlphaFoldDB" id="A0A9P8S8A0"/>
<protein>
    <submittedName>
        <fullName evidence="1">Uncharacterized protein</fullName>
    </submittedName>
</protein>
<evidence type="ECO:0000313" key="2">
    <source>
        <dbReference type="Proteomes" id="UP000764110"/>
    </source>
</evidence>
<dbReference type="EMBL" id="JACEFI010000007">
    <property type="protein sequence ID" value="KAH0597183.1"/>
    <property type="molecule type" value="Genomic_DNA"/>
</dbReference>
<accession>A0A9P8S8A0</accession>
<evidence type="ECO:0000313" key="1">
    <source>
        <dbReference type="EMBL" id="KAH0597183.1"/>
    </source>
</evidence>
<comment type="caution">
    <text evidence="1">The sequence shown here is derived from an EMBL/GenBank/DDBJ whole genome shotgun (WGS) entry which is preliminary data.</text>
</comment>
<dbReference type="Proteomes" id="UP000764110">
    <property type="component" value="Unassembled WGS sequence"/>
</dbReference>